<accession>A0A843W7V7</accession>
<proteinExistence type="predicted"/>
<evidence type="ECO:0000313" key="5">
    <source>
        <dbReference type="Proteomes" id="UP000652761"/>
    </source>
</evidence>
<dbReference type="EMBL" id="NMUH01003036">
    <property type="protein sequence ID" value="MQM03447.1"/>
    <property type="molecule type" value="Genomic_DNA"/>
</dbReference>
<dbReference type="PROSITE" id="PS51278">
    <property type="entry name" value="GATASE_TYPE_2"/>
    <property type="match status" value="1"/>
</dbReference>
<dbReference type="GO" id="GO:0016740">
    <property type="term" value="F:transferase activity"/>
    <property type="evidence" value="ECO:0007669"/>
    <property type="project" value="UniProtKB-KW"/>
</dbReference>
<comment type="caution">
    <text evidence="4">The sequence shown here is derived from an EMBL/GenBank/DDBJ whole genome shotgun (WGS) entry which is preliminary data.</text>
</comment>
<dbReference type="InterPro" id="IPR017932">
    <property type="entry name" value="GATase_2_dom"/>
</dbReference>
<feature type="domain" description="Glutamine amidotransferase type-2" evidence="3">
    <location>
        <begin position="78"/>
        <end position="230"/>
    </location>
</feature>
<organism evidence="4 5">
    <name type="scientific">Colocasia esculenta</name>
    <name type="common">Wild taro</name>
    <name type="synonym">Arum esculentum</name>
    <dbReference type="NCBI Taxonomy" id="4460"/>
    <lineage>
        <taxon>Eukaryota</taxon>
        <taxon>Viridiplantae</taxon>
        <taxon>Streptophyta</taxon>
        <taxon>Embryophyta</taxon>
        <taxon>Tracheophyta</taxon>
        <taxon>Spermatophyta</taxon>
        <taxon>Magnoliopsida</taxon>
        <taxon>Liliopsida</taxon>
        <taxon>Araceae</taxon>
        <taxon>Aroideae</taxon>
        <taxon>Colocasieae</taxon>
        <taxon>Colocasia</taxon>
    </lineage>
</organism>
<reference evidence="4" key="1">
    <citation type="submission" date="2017-07" db="EMBL/GenBank/DDBJ databases">
        <title>Taro Niue Genome Assembly and Annotation.</title>
        <authorList>
            <person name="Atibalentja N."/>
            <person name="Keating K."/>
            <person name="Fields C.J."/>
        </authorList>
    </citation>
    <scope>NUCLEOTIDE SEQUENCE</scope>
    <source>
        <strain evidence="4">Niue_2</strain>
        <tissue evidence="4">Leaf</tissue>
    </source>
</reference>
<evidence type="ECO:0000259" key="3">
    <source>
        <dbReference type="PROSITE" id="PS51278"/>
    </source>
</evidence>
<gene>
    <name evidence="4" type="ORF">Taro_036228</name>
</gene>
<dbReference type="PANTHER" id="PTHR11907">
    <property type="entry name" value="AMIDOPHOSPHORIBOSYLTRANSFERASE"/>
    <property type="match status" value="1"/>
</dbReference>
<keyword evidence="5" id="KW-1185">Reference proteome</keyword>
<sequence>MAAAAAASSSSQHLSPISHGLRQCSHGVTHLHLPSTSRCLLPIFYSSSFPQDPWKRAEEGANGGCAFDGRDDKPREECGVVGSLGDPQASCLCSLTLHALQHRGQEGVDIFSYDGGTLMSVTGLGLVFEVFGKDPSRMDTLPRDATVKHVRYSTAGVTSSPLNVQPFLTGYHFGQVVVAHNGNLVNYAALRWGRWRGRVGKWGRRRGRVGKCTGLEAHMCCTGKRKMGWF</sequence>
<evidence type="ECO:0000256" key="2">
    <source>
        <dbReference type="ARBA" id="ARBA00022962"/>
    </source>
</evidence>
<name>A0A843W7V7_COLES</name>
<dbReference type="Gene3D" id="3.60.20.10">
    <property type="entry name" value="Glutamine Phosphoribosylpyrophosphate, subunit 1, domain 1"/>
    <property type="match status" value="1"/>
</dbReference>
<dbReference type="InterPro" id="IPR029055">
    <property type="entry name" value="Ntn_hydrolases_N"/>
</dbReference>
<dbReference type="SUPFAM" id="SSF56235">
    <property type="entry name" value="N-terminal nucleophile aminohydrolases (Ntn hydrolases)"/>
    <property type="match status" value="1"/>
</dbReference>
<dbReference type="OrthoDB" id="191723at2759"/>
<evidence type="ECO:0000313" key="4">
    <source>
        <dbReference type="EMBL" id="MQM03447.1"/>
    </source>
</evidence>
<dbReference type="Proteomes" id="UP000652761">
    <property type="component" value="Unassembled WGS sequence"/>
</dbReference>
<dbReference type="AlphaFoldDB" id="A0A843W7V7"/>
<evidence type="ECO:0000256" key="1">
    <source>
        <dbReference type="ARBA" id="ARBA00022679"/>
    </source>
</evidence>
<keyword evidence="1" id="KW-0808">Transferase</keyword>
<protein>
    <recommendedName>
        <fullName evidence="3">Glutamine amidotransferase type-2 domain-containing protein</fullName>
    </recommendedName>
</protein>
<keyword evidence="2" id="KW-0315">Glutamine amidotransferase</keyword>